<evidence type="ECO:0000313" key="3">
    <source>
        <dbReference type="Proteomes" id="UP000258613"/>
    </source>
</evidence>
<dbReference type="EMBL" id="CP024047">
    <property type="protein sequence ID" value="AXR76876.1"/>
    <property type="molecule type" value="Genomic_DNA"/>
</dbReference>
<dbReference type="RefSeq" id="WP_117363033.1">
    <property type="nucleotide sequence ID" value="NZ_CP024047.1"/>
</dbReference>
<accession>A0A346PLZ7</accession>
<dbReference type="OrthoDB" id="382195at2157"/>
<gene>
    <name evidence="1" type="ORF">AArc1_0532</name>
    <name evidence="2" type="ORF">AArcMg_0519</name>
</gene>
<reference evidence="2" key="3">
    <citation type="journal article" date="2019" name="Int. J. Syst. Evol. Microbiol.">
        <title>Natronolimnobius sulfurireducens sp. nov. and Halalkaliarchaeum desulfuricum gen. nov., sp. nov., the first sulfur-respiring alkaliphilic haloarchaea from hypersaline alkaline lakes.</title>
        <authorList>
            <person name="Sorokin D.Y."/>
            <person name="Yakimov M."/>
            <person name="Messina E."/>
            <person name="Merkel A.Y."/>
            <person name="Bale N.J."/>
            <person name="Sinninghe Damste J.S."/>
        </authorList>
    </citation>
    <scope>NUCLEOTIDE SEQUENCE</scope>
    <source>
        <strain evidence="2">AArc-Mg</strain>
        <strain evidence="1">AArc1</strain>
    </source>
</reference>
<dbReference type="KEGG" id="nag:AArcMg_0519"/>
<keyword evidence="3" id="KW-1185">Reference proteome</keyword>
<evidence type="ECO:0000313" key="1">
    <source>
        <dbReference type="EMBL" id="AXR76876.1"/>
    </source>
</evidence>
<proteinExistence type="predicted"/>
<sequence>MVSRRAALALIGTGLGGAVLDRAVLRPALQVQTGVSRLHSASDRVIVDGLEPEASDSFSTVAPAEATALTGEDAPEPVSEALERAEADRDDRLTVVVQLRSTSDSPRRLQVRGVDWRGPRTLEVRAQVDEWGSLSSVDAEERERLHAAAWLTSTGIWSLSPCPRLAPSRAVLVTE</sequence>
<organism evidence="2 3">
    <name type="scientific">Natrarchaeobaculum sulfurireducens</name>
    <dbReference type="NCBI Taxonomy" id="2044521"/>
    <lineage>
        <taxon>Archaea</taxon>
        <taxon>Methanobacteriati</taxon>
        <taxon>Methanobacteriota</taxon>
        <taxon>Stenosarchaea group</taxon>
        <taxon>Halobacteria</taxon>
        <taxon>Halobacteriales</taxon>
        <taxon>Natrialbaceae</taxon>
        <taxon>Natrarchaeobaculum</taxon>
    </lineage>
</organism>
<accession>A0A346PBI1</accession>
<name>A0A346PLZ7_9EURY</name>
<dbReference type="Proteomes" id="UP000258613">
    <property type="component" value="Chromosome"/>
</dbReference>
<reference evidence="4" key="1">
    <citation type="submission" date="2017-10" db="EMBL/GenBank/DDBJ databases">
        <title>Phenotypic and genomic properties of facultatively anaerobic sulfur-reducing natronoarchaea from hypersaline soda lakes.</title>
        <authorList>
            <person name="Sorokin D.Y."/>
            <person name="Kublanov I.V."/>
            <person name="Roman P."/>
            <person name="Sinninghe Damste J.S."/>
            <person name="Golyshin P.N."/>
            <person name="Rojo D."/>
            <person name="Ciordia S."/>
            <person name="Mena Md.C."/>
            <person name="Ferrer M."/>
            <person name="Messina E."/>
            <person name="Smedile F."/>
            <person name="La Spada G."/>
            <person name="La Cono V."/>
            <person name="Yakimov M.M."/>
        </authorList>
    </citation>
    <scope>NUCLEOTIDE SEQUENCE [LARGE SCALE GENOMIC DNA]</scope>
    <source>
        <strain evidence="4">AArc1</strain>
    </source>
</reference>
<dbReference type="EMBL" id="CP027033">
    <property type="protein sequence ID" value="AXR80542.1"/>
    <property type="molecule type" value="Genomic_DNA"/>
</dbReference>
<dbReference type="AlphaFoldDB" id="A0A346PLZ7"/>
<evidence type="ECO:0000313" key="2">
    <source>
        <dbReference type="EMBL" id="AXR80542.1"/>
    </source>
</evidence>
<dbReference type="KEGG" id="nan:AArc1_0532"/>
<dbReference type="Proteomes" id="UP000258707">
    <property type="component" value="Chromosome"/>
</dbReference>
<dbReference type="GeneID" id="37641001"/>
<protein>
    <submittedName>
        <fullName evidence="2">Uncharacterized protein</fullName>
    </submittedName>
</protein>
<reference evidence="3" key="2">
    <citation type="submission" date="2018-02" db="EMBL/GenBank/DDBJ databases">
        <title>Phenotypic and genomic properties of facultatively anaerobic sulfur-reducing natronoarchaea from hypersaline soda lakes.</title>
        <authorList>
            <person name="Sorokin D.Y."/>
            <person name="Kublanov I.V."/>
            <person name="Roman P."/>
            <person name="Sinninghe Damste J.S."/>
            <person name="Golyshin P.N."/>
            <person name="Rojo D."/>
            <person name="Ciordia S."/>
            <person name="Mena M.D.C."/>
            <person name="Ferrer M."/>
            <person name="Messina E."/>
            <person name="Smedile F."/>
            <person name="La Spada G."/>
            <person name="La Cono V."/>
            <person name="Yakimov M.M."/>
        </authorList>
    </citation>
    <scope>NUCLEOTIDE SEQUENCE [LARGE SCALE GENOMIC DNA]</scope>
    <source>
        <strain evidence="3">AArc-Mg</strain>
    </source>
</reference>
<evidence type="ECO:0000313" key="4">
    <source>
        <dbReference type="Proteomes" id="UP000258707"/>
    </source>
</evidence>